<evidence type="ECO:0000256" key="4">
    <source>
        <dbReference type="ARBA" id="ARBA00023136"/>
    </source>
</evidence>
<dbReference type="Pfam" id="PF00002">
    <property type="entry name" value="7tm_2"/>
    <property type="match status" value="1"/>
</dbReference>
<keyword evidence="3 5" id="KW-1133">Transmembrane helix</keyword>
<dbReference type="Gene3D" id="1.20.1070.10">
    <property type="entry name" value="Rhodopsin 7-helix transmembrane proteins"/>
    <property type="match status" value="2"/>
</dbReference>
<name>A0A3R7QQ30_PENVA</name>
<reference evidence="6 7" key="2">
    <citation type="submission" date="2019-01" db="EMBL/GenBank/DDBJ databases">
        <title>The decoding of complex shrimp genome reveals the adaptation for benthos swimmer, frequently molting mechanism and breeding impact on genome.</title>
        <authorList>
            <person name="Sun Y."/>
            <person name="Gao Y."/>
            <person name="Yu Y."/>
        </authorList>
    </citation>
    <scope>NUCLEOTIDE SEQUENCE [LARGE SCALE GENOMIC DNA]</scope>
    <source>
        <tissue evidence="6">Muscle</tissue>
    </source>
</reference>
<protein>
    <submittedName>
        <fullName evidence="6">Putative latrophilin-3-like</fullName>
    </submittedName>
</protein>
<keyword evidence="4 5" id="KW-0472">Membrane</keyword>
<feature type="transmembrane region" description="Helical" evidence="5">
    <location>
        <begin position="75"/>
        <end position="99"/>
    </location>
</feature>
<dbReference type="PANTHER" id="PTHR12011:SF347">
    <property type="entry name" value="FI21270P1-RELATED"/>
    <property type="match status" value="1"/>
</dbReference>
<dbReference type="AlphaFoldDB" id="A0A3R7QQ30"/>
<organism evidence="6 7">
    <name type="scientific">Penaeus vannamei</name>
    <name type="common">Whiteleg shrimp</name>
    <name type="synonym">Litopenaeus vannamei</name>
    <dbReference type="NCBI Taxonomy" id="6689"/>
    <lineage>
        <taxon>Eukaryota</taxon>
        <taxon>Metazoa</taxon>
        <taxon>Ecdysozoa</taxon>
        <taxon>Arthropoda</taxon>
        <taxon>Crustacea</taxon>
        <taxon>Multicrustacea</taxon>
        <taxon>Malacostraca</taxon>
        <taxon>Eumalacostraca</taxon>
        <taxon>Eucarida</taxon>
        <taxon>Decapoda</taxon>
        <taxon>Dendrobranchiata</taxon>
        <taxon>Penaeoidea</taxon>
        <taxon>Penaeidae</taxon>
        <taxon>Penaeus</taxon>
    </lineage>
</organism>
<comment type="subcellular location">
    <subcellularLocation>
        <location evidence="1">Membrane</location>
        <topology evidence="1">Multi-pass membrane protein</topology>
    </subcellularLocation>
</comment>
<dbReference type="OrthoDB" id="1100386at2759"/>
<gene>
    <name evidence="6" type="ORF">C7M84_007157</name>
</gene>
<keyword evidence="7" id="KW-1185">Reference proteome</keyword>
<reference evidence="6 7" key="1">
    <citation type="submission" date="2018-04" db="EMBL/GenBank/DDBJ databases">
        <authorList>
            <person name="Zhang X."/>
            <person name="Yuan J."/>
            <person name="Li F."/>
            <person name="Xiang J."/>
        </authorList>
    </citation>
    <scope>NUCLEOTIDE SEQUENCE [LARGE SCALE GENOMIC DNA]</scope>
    <source>
        <tissue evidence="6">Muscle</tissue>
    </source>
</reference>
<evidence type="ECO:0000313" key="6">
    <source>
        <dbReference type="EMBL" id="ROT74345.1"/>
    </source>
</evidence>
<dbReference type="InterPro" id="IPR000832">
    <property type="entry name" value="GPCR_2_secretin-like"/>
</dbReference>
<dbReference type="GO" id="GO:0004930">
    <property type="term" value="F:G protein-coupled receptor activity"/>
    <property type="evidence" value="ECO:0007669"/>
    <property type="project" value="InterPro"/>
</dbReference>
<accession>A0A3R7QQ30</accession>
<dbReference type="EMBL" id="QCYY01001909">
    <property type="protein sequence ID" value="ROT74345.1"/>
    <property type="molecule type" value="Genomic_DNA"/>
</dbReference>
<proteinExistence type="predicted"/>
<evidence type="ECO:0000256" key="3">
    <source>
        <dbReference type="ARBA" id="ARBA00022989"/>
    </source>
</evidence>
<evidence type="ECO:0000313" key="7">
    <source>
        <dbReference type="Proteomes" id="UP000283509"/>
    </source>
</evidence>
<dbReference type="PANTHER" id="PTHR12011">
    <property type="entry name" value="ADHESION G-PROTEIN COUPLED RECEPTOR"/>
    <property type="match status" value="1"/>
</dbReference>
<dbReference type="GO" id="GO:0005886">
    <property type="term" value="C:plasma membrane"/>
    <property type="evidence" value="ECO:0007669"/>
    <property type="project" value="TreeGrafter"/>
</dbReference>
<feature type="transmembrane region" description="Helical" evidence="5">
    <location>
        <begin position="37"/>
        <end position="63"/>
    </location>
</feature>
<sequence length="112" mass="12591">MCVGYLAPFSYVSLTLAFTHAEGYATRKACWLSPYGVLWTFAGPLAIIMLINAVAYFMTMQVAWRENALIANKTYIMAGIFTFLNSMQGIVIFVFHIAINTPITQEVKRILK</sequence>
<keyword evidence="2 5" id="KW-0812">Transmembrane</keyword>
<dbReference type="Proteomes" id="UP000283509">
    <property type="component" value="Unassembled WGS sequence"/>
</dbReference>
<dbReference type="STRING" id="6689.A0A3R7QQ30"/>
<evidence type="ECO:0000256" key="2">
    <source>
        <dbReference type="ARBA" id="ARBA00022692"/>
    </source>
</evidence>
<evidence type="ECO:0000256" key="5">
    <source>
        <dbReference type="SAM" id="Phobius"/>
    </source>
</evidence>
<comment type="caution">
    <text evidence="6">The sequence shown here is derived from an EMBL/GenBank/DDBJ whole genome shotgun (WGS) entry which is preliminary data.</text>
</comment>
<evidence type="ECO:0000256" key="1">
    <source>
        <dbReference type="ARBA" id="ARBA00004141"/>
    </source>
</evidence>